<dbReference type="PROSITE" id="PS00086">
    <property type="entry name" value="CYTOCHROME_P450"/>
    <property type="match status" value="1"/>
</dbReference>
<keyword evidence="6 8" id="KW-0408">Iron</keyword>
<evidence type="ECO:0000256" key="6">
    <source>
        <dbReference type="ARBA" id="ARBA00023004"/>
    </source>
</evidence>
<evidence type="ECO:0000256" key="8">
    <source>
        <dbReference type="RuleBase" id="RU000461"/>
    </source>
</evidence>
<accession>A0A9N7LM78</accession>
<dbReference type="Pfam" id="PF00067">
    <property type="entry name" value="p450"/>
    <property type="match status" value="1"/>
</dbReference>
<evidence type="ECO:0000256" key="3">
    <source>
        <dbReference type="ARBA" id="ARBA00022617"/>
    </source>
</evidence>
<reference evidence="9" key="1">
    <citation type="submission" date="2022-06" db="EMBL/GenBank/DDBJ databases">
        <title>Complete genome sequence of Mycobacterium pseudoshottsii NJB1907-Z4.</title>
        <authorList>
            <person name="Komine T."/>
            <person name="Fukano H."/>
            <person name="Wada S."/>
        </authorList>
    </citation>
    <scope>NUCLEOTIDE SEQUENCE</scope>
    <source>
        <strain evidence="9">NJB1907-Z4</strain>
    </source>
</reference>
<dbReference type="GO" id="GO:0016705">
    <property type="term" value="F:oxidoreductase activity, acting on paired donors, with incorporation or reduction of molecular oxygen"/>
    <property type="evidence" value="ECO:0007669"/>
    <property type="project" value="InterPro"/>
</dbReference>
<evidence type="ECO:0000256" key="2">
    <source>
        <dbReference type="ARBA" id="ARBA00010617"/>
    </source>
</evidence>
<proteinExistence type="inferred from homology"/>
<evidence type="ECO:0000313" key="9">
    <source>
        <dbReference type="EMBL" id="BDN79983.1"/>
    </source>
</evidence>
<dbReference type="Proteomes" id="UP001058626">
    <property type="component" value="Chromosome"/>
</dbReference>
<dbReference type="FunFam" id="1.10.630.10:FF:000018">
    <property type="entry name" value="Cytochrome P450 monooxygenase"/>
    <property type="match status" value="1"/>
</dbReference>
<comment type="similarity">
    <text evidence="2 8">Belongs to the cytochrome P450 family.</text>
</comment>
<dbReference type="GO" id="GO:0020037">
    <property type="term" value="F:heme binding"/>
    <property type="evidence" value="ECO:0007669"/>
    <property type="project" value="InterPro"/>
</dbReference>
<protein>
    <submittedName>
        <fullName evidence="9">Cytochrome P450</fullName>
    </submittedName>
</protein>
<dbReference type="EMBL" id="AP026367">
    <property type="protein sequence ID" value="BDN79983.1"/>
    <property type="molecule type" value="Genomic_DNA"/>
</dbReference>
<sequence length="442" mass="48753">MLRGPVTAATHFDHTFFMRRHNVSMTTRPIEPIEFTEQVEPQAFLFQLLDPAIRADPYPLCARLREHGPLHLPEANFVLFSSFGDCDEVLRHPSSCSDQTKSTVAQRRVEEEPALGRDFPPGFLFLDPPDHTRLRKLVSKAFAPKVVNALRPEISSLVDGLLDRIAEQGRFDVVSDFAYPLPVAVICRLLGVPLEDEPQFSQASALLAQALDPFFAFTGQNAENLNDSLEAGQWLRGYLRDLIALRRSQPGEDLMSGLVAVEESGDQLTEDEIVSTCVLLLVAGHETTVNLIGNAILAMLRDRRQWAQLGADPDRAAAVVEETMRYDPPVQLIGRIAGADMVIGDVEVTKGDVMMMLVAAAHRDPAEYDRPEEFDPDRGPLRHLGFGRGAHYCLGAPLARLEAAVALSAIAARFPQARLDGEPQYKTNVTLRGLESMTVALS</sequence>
<comment type="cofactor">
    <cofactor evidence="1">
        <name>heme</name>
        <dbReference type="ChEBI" id="CHEBI:30413"/>
    </cofactor>
</comment>
<gene>
    <name evidence="9" type="ORF">NJB1907Z4_C01980</name>
</gene>
<dbReference type="InterPro" id="IPR017972">
    <property type="entry name" value="Cyt_P450_CS"/>
</dbReference>
<name>A0A9N7LM78_9MYCO</name>
<evidence type="ECO:0000256" key="5">
    <source>
        <dbReference type="ARBA" id="ARBA00023002"/>
    </source>
</evidence>
<dbReference type="PRINTS" id="PR00359">
    <property type="entry name" value="BP450"/>
</dbReference>
<dbReference type="InterPro" id="IPR002397">
    <property type="entry name" value="Cyt_P450_B"/>
</dbReference>
<dbReference type="GO" id="GO:0004497">
    <property type="term" value="F:monooxygenase activity"/>
    <property type="evidence" value="ECO:0007669"/>
    <property type="project" value="UniProtKB-KW"/>
</dbReference>
<dbReference type="InterPro" id="IPR001128">
    <property type="entry name" value="Cyt_P450"/>
</dbReference>
<dbReference type="PANTHER" id="PTHR46696">
    <property type="entry name" value="P450, PUTATIVE (EUROFUNG)-RELATED"/>
    <property type="match status" value="1"/>
</dbReference>
<dbReference type="GO" id="GO:0005506">
    <property type="term" value="F:iron ion binding"/>
    <property type="evidence" value="ECO:0007669"/>
    <property type="project" value="InterPro"/>
</dbReference>
<keyword evidence="7 8" id="KW-0503">Monooxygenase</keyword>
<dbReference type="Gene3D" id="1.10.630.10">
    <property type="entry name" value="Cytochrome P450"/>
    <property type="match status" value="1"/>
</dbReference>
<evidence type="ECO:0000256" key="1">
    <source>
        <dbReference type="ARBA" id="ARBA00001971"/>
    </source>
</evidence>
<keyword evidence="5 8" id="KW-0560">Oxidoreductase</keyword>
<keyword evidence="4 8" id="KW-0479">Metal-binding</keyword>
<evidence type="ECO:0000313" key="10">
    <source>
        <dbReference type="Proteomes" id="UP001058626"/>
    </source>
</evidence>
<evidence type="ECO:0000256" key="4">
    <source>
        <dbReference type="ARBA" id="ARBA00022723"/>
    </source>
</evidence>
<keyword evidence="10" id="KW-1185">Reference proteome</keyword>
<dbReference type="AlphaFoldDB" id="A0A9N7LM78"/>
<dbReference type="CDD" id="cd20625">
    <property type="entry name" value="CYP164-like"/>
    <property type="match status" value="1"/>
</dbReference>
<dbReference type="PANTHER" id="PTHR46696:SF1">
    <property type="entry name" value="CYTOCHROME P450 YJIB-RELATED"/>
    <property type="match status" value="1"/>
</dbReference>
<evidence type="ECO:0000256" key="7">
    <source>
        <dbReference type="ARBA" id="ARBA00023033"/>
    </source>
</evidence>
<dbReference type="InterPro" id="IPR036396">
    <property type="entry name" value="Cyt_P450_sf"/>
</dbReference>
<dbReference type="PRINTS" id="PR00385">
    <property type="entry name" value="P450"/>
</dbReference>
<dbReference type="SUPFAM" id="SSF48264">
    <property type="entry name" value="Cytochrome P450"/>
    <property type="match status" value="1"/>
</dbReference>
<keyword evidence="3 8" id="KW-0349">Heme</keyword>
<organism evidence="9 10">
    <name type="scientific">Mycobacterium pseudoshottsii</name>
    <dbReference type="NCBI Taxonomy" id="265949"/>
    <lineage>
        <taxon>Bacteria</taxon>
        <taxon>Bacillati</taxon>
        <taxon>Actinomycetota</taxon>
        <taxon>Actinomycetes</taxon>
        <taxon>Mycobacteriales</taxon>
        <taxon>Mycobacteriaceae</taxon>
        <taxon>Mycobacterium</taxon>
        <taxon>Mycobacterium ulcerans group</taxon>
    </lineage>
</organism>